<feature type="binding site" evidence="2">
    <location>
        <position position="99"/>
    </location>
    <ligand>
        <name>a divalent metal cation</name>
        <dbReference type="ChEBI" id="CHEBI:60240"/>
        <label>1</label>
    </ligand>
</feature>
<evidence type="ECO:0000313" key="4">
    <source>
        <dbReference type="Proteomes" id="UP000649328"/>
    </source>
</evidence>
<dbReference type="SUPFAM" id="SSF102705">
    <property type="entry name" value="NIF3 (NGG1p interacting factor 3)-like"/>
    <property type="match status" value="1"/>
</dbReference>
<dbReference type="Gene3D" id="3.40.1390.30">
    <property type="entry name" value="NIF3 (NGG1p interacting factor 3)-like"/>
    <property type="match status" value="1"/>
</dbReference>
<dbReference type="InterPro" id="IPR002678">
    <property type="entry name" value="DUF34/NIF3"/>
</dbReference>
<dbReference type="Proteomes" id="UP000649328">
    <property type="component" value="Unassembled WGS sequence"/>
</dbReference>
<dbReference type="Pfam" id="PF01784">
    <property type="entry name" value="DUF34_NIF3"/>
    <property type="match status" value="1"/>
</dbReference>
<dbReference type="EMBL" id="JACBPP010000008">
    <property type="protein sequence ID" value="KAF7999668.1"/>
    <property type="molecule type" value="Genomic_DNA"/>
</dbReference>
<dbReference type="GO" id="GO:0046872">
    <property type="term" value="F:metal ion binding"/>
    <property type="evidence" value="ECO:0007669"/>
    <property type="project" value="UniProtKB-KW"/>
</dbReference>
<organism evidence="3 4">
    <name type="scientific">Metschnikowia pulcherrima</name>
    <dbReference type="NCBI Taxonomy" id="27326"/>
    <lineage>
        <taxon>Eukaryota</taxon>
        <taxon>Fungi</taxon>
        <taxon>Dikarya</taxon>
        <taxon>Ascomycota</taxon>
        <taxon>Saccharomycotina</taxon>
        <taxon>Pichiomycetes</taxon>
        <taxon>Metschnikowiaceae</taxon>
        <taxon>Metschnikowia</taxon>
    </lineage>
</organism>
<proteinExistence type="inferred from homology"/>
<dbReference type="GO" id="GO:0005739">
    <property type="term" value="C:mitochondrion"/>
    <property type="evidence" value="ECO:0007669"/>
    <property type="project" value="TreeGrafter"/>
</dbReference>
<dbReference type="PANTHER" id="PTHR13799">
    <property type="entry name" value="NGG1 INTERACTING FACTOR 3"/>
    <property type="match status" value="1"/>
</dbReference>
<sequence>MAYCIQLGTRYNGIHYSHNSRYNNSLRVKTSNLYSVTLVQNLYPPHLADKPWDNTGLVVDSFTENGDAGGYKILLTVDLTENVADEAVATNSNVVIAYHPFILGGLKSITPQDSQQKTLIKLIQCNTSVYSPHTAVDSAKGGVNDF</sequence>
<keyword evidence="4" id="KW-1185">Reference proteome</keyword>
<dbReference type="PANTHER" id="PTHR13799:SF13">
    <property type="entry name" value="NIF3-LIKE PROTEIN 1"/>
    <property type="match status" value="1"/>
</dbReference>
<accession>A0A8H7L9C0</accession>
<gene>
    <name evidence="3" type="ORF">HF325_005517</name>
</gene>
<dbReference type="OrthoDB" id="3345469at2759"/>
<keyword evidence="2" id="KW-0479">Metal-binding</keyword>
<evidence type="ECO:0000256" key="2">
    <source>
        <dbReference type="PIRSR" id="PIRSR602678-1"/>
    </source>
</evidence>
<dbReference type="AlphaFoldDB" id="A0A8H7L9C0"/>
<comment type="caution">
    <text evidence="3">The sequence shown here is derived from an EMBL/GenBank/DDBJ whole genome shotgun (WGS) entry which is preliminary data.</text>
</comment>
<evidence type="ECO:0000313" key="3">
    <source>
        <dbReference type="EMBL" id="KAF7999668.1"/>
    </source>
</evidence>
<evidence type="ECO:0000256" key="1">
    <source>
        <dbReference type="ARBA" id="ARBA00006964"/>
    </source>
</evidence>
<name>A0A8H7L9C0_9ASCO</name>
<reference evidence="3" key="1">
    <citation type="submission" date="2020-10" db="EMBL/GenBank/DDBJ databases">
        <title>The Whole-Genome Sequence of Metschnikowia persimmonesis, a Novel Endophytic Yeast Species Isolated from Medicinal Plant Diospyros kaki Thumb.</title>
        <authorList>
            <person name="Rahmat E."/>
            <person name="Kang Y."/>
        </authorList>
    </citation>
    <scope>NUCLEOTIDE SEQUENCE</scope>
    <source>
        <strain evidence="3">KIOM G15050</strain>
    </source>
</reference>
<dbReference type="InterPro" id="IPR036069">
    <property type="entry name" value="DUF34/NIF3_sf"/>
</dbReference>
<feature type="binding site" evidence="2">
    <location>
        <position position="137"/>
    </location>
    <ligand>
        <name>a divalent metal cation</name>
        <dbReference type="ChEBI" id="CHEBI:60240"/>
        <label>1</label>
    </ligand>
</feature>
<comment type="similarity">
    <text evidence="1">Belongs to the GTP cyclohydrolase I type 2/NIF3 family.</text>
</comment>
<dbReference type="FunFam" id="3.40.1390.30:FF:000001">
    <property type="entry name" value="GTP cyclohydrolase 1 type 2"/>
    <property type="match status" value="1"/>
</dbReference>
<protein>
    <submittedName>
        <fullName evidence="3">Uncharacterized protein</fullName>
    </submittedName>
</protein>